<accession>A0AAW4YRB6</accession>
<protein>
    <submittedName>
        <fullName evidence="3">Ppx/GppA family phosphatase</fullName>
    </submittedName>
</protein>
<evidence type="ECO:0000259" key="2">
    <source>
        <dbReference type="Pfam" id="PF02541"/>
    </source>
</evidence>
<dbReference type="InterPro" id="IPR043129">
    <property type="entry name" value="ATPase_NBD"/>
</dbReference>
<dbReference type="GO" id="GO:0004309">
    <property type="term" value="F:exopolyphosphatase activity"/>
    <property type="evidence" value="ECO:0007669"/>
    <property type="project" value="TreeGrafter"/>
</dbReference>
<dbReference type="PANTHER" id="PTHR30005:SF14">
    <property type="entry name" value="EXOPOLYPHOSPHATASE"/>
    <property type="match status" value="1"/>
</dbReference>
<dbReference type="GO" id="GO:0006798">
    <property type="term" value="P:polyphosphate catabolic process"/>
    <property type="evidence" value="ECO:0007669"/>
    <property type="project" value="TreeGrafter"/>
</dbReference>
<dbReference type="Gene3D" id="3.30.420.150">
    <property type="entry name" value="Exopolyphosphatase. Domain 2"/>
    <property type="match status" value="1"/>
</dbReference>
<dbReference type="Pfam" id="PF02541">
    <property type="entry name" value="Ppx-GppA"/>
    <property type="match status" value="1"/>
</dbReference>
<feature type="domain" description="Ppx/GppA phosphatase N-terminal" evidence="2">
    <location>
        <begin position="40"/>
        <end position="319"/>
    </location>
</feature>
<reference evidence="3" key="1">
    <citation type="submission" date="2020-05" db="EMBL/GenBank/DDBJ databases">
        <authorList>
            <person name="Wang L."/>
            <person name="Shao Z."/>
        </authorList>
    </citation>
    <scope>NUCLEOTIDE SEQUENCE</scope>
    <source>
        <strain evidence="3">MCCC 1A05776</strain>
    </source>
</reference>
<name>A0AAW4YRB6_9GAMM</name>
<dbReference type="FunFam" id="3.30.420.150:FF:000001">
    <property type="entry name" value="Guanosine-5'-triphosphate,3'-diphosphate pyrophosphatase"/>
    <property type="match status" value="1"/>
</dbReference>
<evidence type="ECO:0000256" key="1">
    <source>
        <dbReference type="ARBA" id="ARBA00022801"/>
    </source>
</evidence>
<evidence type="ECO:0000313" key="3">
    <source>
        <dbReference type="EMBL" id="MCE8050610.1"/>
    </source>
</evidence>
<dbReference type="RefSeq" id="WP_338072683.1">
    <property type="nucleotide sequence ID" value="NZ_JABFTS010000001.1"/>
</dbReference>
<dbReference type="FunFam" id="3.30.420.40:FF:000023">
    <property type="entry name" value="Guanosine-5'-triphosphate,3'-diphosphate pyrophosphatase"/>
    <property type="match status" value="1"/>
</dbReference>
<comment type="caution">
    <text evidence="3">The sequence shown here is derived from an EMBL/GenBank/DDBJ whole genome shotgun (WGS) entry which is preliminary data.</text>
</comment>
<dbReference type="SUPFAM" id="SSF53067">
    <property type="entry name" value="Actin-like ATPase domain"/>
    <property type="match status" value="2"/>
</dbReference>
<dbReference type="CDD" id="cd24053">
    <property type="entry name" value="ASKHA_NBD_EcPPX-GppA-like"/>
    <property type="match status" value="1"/>
</dbReference>
<organism evidence="3 4">
    <name type="scientific">Billgrantia desiderata</name>
    <dbReference type="NCBI Taxonomy" id="52021"/>
    <lineage>
        <taxon>Bacteria</taxon>
        <taxon>Pseudomonadati</taxon>
        <taxon>Pseudomonadota</taxon>
        <taxon>Gammaproteobacteria</taxon>
        <taxon>Oceanospirillales</taxon>
        <taxon>Halomonadaceae</taxon>
        <taxon>Billgrantia</taxon>
    </lineage>
</organism>
<keyword evidence="1" id="KW-0378">Hydrolase</keyword>
<dbReference type="Gene3D" id="3.30.420.40">
    <property type="match status" value="1"/>
</dbReference>
<dbReference type="Proteomes" id="UP001320178">
    <property type="component" value="Unassembled WGS sequence"/>
</dbReference>
<dbReference type="EMBL" id="JABFTS010000001">
    <property type="protein sequence ID" value="MCE8050610.1"/>
    <property type="molecule type" value="Genomic_DNA"/>
</dbReference>
<gene>
    <name evidence="3" type="ORF">HOP61_04830</name>
</gene>
<evidence type="ECO:0000313" key="4">
    <source>
        <dbReference type="Proteomes" id="UP001320178"/>
    </source>
</evidence>
<proteinExistence type="predicted"/>
<sequence>MTAPKDRPQPASNDTALLQGQDSWQLAAIDLGSNSFHLLVASYRDERLSVVTRCGEKVQLAAGLDSRNHLDEAAIKRALTCLERFLPYLEGVARSRLRVVGTSALRTALNRQSFVTRAEALLGCRVEIISGEEEARLIYLGASQTMAANGRRLVVDIGGGSTEFIIGDPAGPLLLQSLDVGCVTHTRRHFSDGTVNEANMRRAEADVLARLEAIQANYRELGWSEALGSSGTIKAAASVLAASGGKPGVITRSGLQTLRQRLIECERLDNVTLAGLKPDRSRIFPAGVAILGAIFETFELTTMNYADGALREGVLHDMLTCAPLQQA</sequence>
<dbReference type="InterPro" id="IPR003695">
    <property type="entry name" value="Ppx_GppA_N"/>
</dbReference>
<reference evidence="3" key="2">
    <citation type="journal article" date="2021" name="Front. Microbiol.">
        <title>Aerobic Denitrification and Heterotrophic Sulfur Oxidation in the Genus Halomonas Revealed by Six Novel Species Characterizations and Genome-Based Analysis.</title>
        <authorList>
            <person name="Wang L."/>
            <person name="Shao Z."/>
        </authorList>
    </citation>
    <scope>NUCLEOTIDE SEQUENCE</scope>
    <source>
        <strain evidence="3">MCCC 1A05776</strain>
    </source>
</reference>
<dbReference type="AlphaFoldDB" id="A0AAW4YRB6"/>
<dbReference type="PANTHER" id="PTHR30005">
    <property type="entry name" value="EXOPOLYPHOSPHATASE"/>
    <property type="match status" value="1"/>
</dbReference>
<dbReference type="InterPro" id="IPR050273">
    <property type="entry name" value="GppA/Ppx_hydrolase"/>
</dbReference>